<dbReference type="EnsemblMetazoa" id="HelroT184058">
    <property type="protein sequence ID" value="HelroP184058"/>
    <property type="gene ID" value="HelroG184058"/>
</dbReference>
<evidence type="ECO:0000313" key="3">
    <source>
        <dbReference type="Proteomes" id="UP000015101"/>
    </source>
</evidence>
<accession>T1FKI1</accession>
<evidence type="ECO:0000313" key="1">
    <source>
        <dbReference type="EMBL" id="ESO08299.1"/>
    </source>
</evidence>
<name>T1FKI1_HELRO</name>
<organism evidence="2 3">
    <name type="scientific">Helobdella robusta</name>
    <name type="common">Californian leech</name>
    <dbReference type="NCBI Taxonomy" id="6412"/>
    <lineage>
        <taxon>Eukaryota</taxon>
        <taxon>Metazoa</taxon>
        <taxon>Spiralia</taxon>
        <taxon>Lophotrochozoa</taxon>
        <taxon>Annelida</taxon>
        <taxon>Clitellata</taxon>
        <taxon>Hirudinea</taxon>
        <taxon>Rhynchobdellida</taxon>
        <taxon>Glossiphoniidae</taxon>
        <taxon>Helobdella</taxon>
    </lineage>
</organism>
<dbReference type="Proteomes" id="UP000015101">
    <property type="component" value="Unassembled WGS sequence"/>
</dbReference>
<protein>
    <submittedName>
        <fullName evidence="1 2">Uncharacterized protein</fullName>
    </submittedName>
</protein>
<gene>
    <name evidence="2" type="primary">20209330</name>
    <name evidence="1" type="ORF">HELRODRAFT_184058</name>
</gene>
<dbReference type="EMBL" id="AMQM01009166">
    <property type="status" value="NOT_ANNOTATED_CDS"/>
    <property type="molecule type" value="Genomic_DNA"/>
</dbReference>
<reference evidence="3" key="1">
    <citation type="submission" date="2012-12" db="EMBL/GenBank/DDBJ databases">
        <authorList>
            <person name="Hellsten U."/>
            <person name="Grimwood J."/>
            <person name="Chapman J.A."/>
            <person name="Shapiro H."/>
            <person name="Aerts A."/>
            <person name="Otillar R.P."/>
            <person name="Terry A.Y."/>
            <person name="Boore J.L."/>
            <person name="Simakov O."/>
            <person name="Marletaz F."/>
            <person name="Cho S.-J."/>
            <person name="Edsinger-Gonzales E."/>
            <person name="Havlak P."/>
            <person name="Kuo D.-H."/>
            <person name="Larsson T."/>
            <person name="Lv J."/>
            <person name="Arendt D."/>
            <person name="Savage R."/>
            <person name="Osoegawa K."/>
            <person name="de Jong P."/>
            <person name="Lindberg D.R."/>
            <person name="Seaver E.C."/>
            <person name="Weisblat D.A."/>
            <person name="Putnam N.H."/>
            <person name="Grigoriev I.V."/>
            <person name="Rokhsar D.S."/>
        </authorList>
    </citation>
    <scope>NUCLEOTIDE SEQUENCE</scope>
</reference>
<dbReference type="InParanoid" id="T1FKI1"/>
<dbReference type="CTD" id="20209330"/>
<keyword evidence="3" id="KW-1185">Reference proteome</keyword>
<sequence length="154" mass="17463">MATSLRRAALFIEDLAFKSPHFNLAKRLLTLGLFPRAKCINNNNLTTLEPPDTSPSVDNNKVTTNTTATTVATSAKTIGTNTNWTLSLVFQNGSNFPWTEHSNYKFCVTNKKCKKYYFGVNFNNKFGNNYNFCNNNNEQSNYNIGDNKNKYSNY</sequence>
<dbReference type="GeneID" id="20209330"/>
<dbReference type="EMBL" id="KB096081">
    <property type="protein sequence ID" value="ESO08299.1"/>
    <property type="molecule type" value="Genomic_DNA"/>
</dbReference>
<proteinExistence type="predicted"/>
<dbReference type="AlphaFoldDB" id="T1FKI1"/>
<dbReference type="HOGENOM" id="CLU_1706169_0_0_1"/>
<reference evidence="2" key="3">
    <citation type="submission" date="2015-06" db="UniProtKB">
        <authorList>
            <consortium name="EnsemblMetazoa"/>
        </authorList>
    </citation>
    <scope>IDENTIFICATION</scope>
</reference>
<evidence type="ECO:0000313" key="2">
    <source>
        <dbReference type="EnsemblMetazoa" id="HelroP184058"/>
    </source>
</evidence>
<dbReference type="KEGG" id="hro:HELRODRAFT_184058"/>
<reference evidence="1 3" key="2">
    <citation type="journal article" date="2013" name="Nature">
        <title>Insights into bilaterian evolution from three spiralian genomes.</title>
        <authorList>
            <person name="Simakov O."/>
            <person name="Marletaz F."/>
            <person name="Cho S.J."/>
            <person name="Edsinger-Gonzales E."/>
            <person name="Havlak P."/>
            <person name="Hellsten U."/>
            <person name="Kuo D.H."/>
            <person name="Larsson T."/>
            <person name="Lv J."/>
            <person name="Arendt D."/>
            <person name="Savage R."/>
            <person name="Osoegawa K."/>
            <person name="de Jong P."/>
            <person name="Grimwood J."/>
            <person name="Chapman J.A."/>
            <person name="Shapiro H."/>
            <person name="Aerts A."/>
            <person name="Otillar R.P."/>
            <person name="Terry A.Y."/>
            <person name="Boore J.L."/>
            <person name="Grigoriev I.V."/>
            <person name="Lindberg D.R."/>
            <person name="Seaver E.C."/>
            <person name="Weisblat D.A."/>
            <person name="Putnam N.H."/>
            <person name="Rokhsar D.S."/>
        </authorList>
    </citation>
    <scope>NUCLEOTIDE SEQUENCE</scope>
</reference>
<dbReference type="RefSeq" id="XP_009013598.1">
    <property type="nucleotide sequence ID" value="XM_009015350.1"/>
</dbReference>